<reference evidence="1" key="1">
    <citation type="submission" date="2020-05" db="EMBL/GenBank/DDBJ databases">
        <authorList>
            <person name="Chiriac C."/>
            <person name="Salcher M."/>
            <person name="Ghai R."/>
            <person name="Kavagutti S V."/>
        </authorList>
    </citation>
    <scope>NUCLEOTIDE SEQUENCE</scope>
</reference>
<dbReference type="AlphaFoldDB" id="A0A6J7VF85"/>
<dbReference type="EMBL" id="CAFBRD010000042">
    <property type="protein sequence ID" value="CAB5077020.1"/>
    <property type="molecule type" value="Genomic_DNA"/>
</dbReference>
<gene>
    <name evidence="1" type="ORF">UFOPK4371_00912</name>
</gene>
<sequence>MFGHPTVVTSHGRGDTQCEALLAEQCVAAVARTVGPDLAGFREVHDVLVLGIAGPCNIGLTGSERHANRMHTRNPFTVTKNVECALTHAGHDAHVHCDVGRVAELHTNVRNRRTERPHRERHDIHRAALHGTGVELGHLDAHFSRRTPVVRGACIDFVFGADVGAILNASNVAWVGECEVAVRTLRFVQRAEGATFDELCAEALVLFG</sequence>
<organism evidence="1">
    <name type="scientific">freshwater metagenome</name>
    <dbReference type="NCBI Taxonomy" id="449393"/>
    <lineage>
        <taxon>unclassified sequences</taxon>
        <taxon>metagenomes</taxon>
        <taxon>ecological metagenomes</taxon>
    </lineage>
</organism>
<evidence type="ECO:0000313" key="1">
    <source>
        <dbReference type="EMBL" id="CAB5077020.1"/>
    </source>
</evidence>
<proteinExistence type="predicted"/>
<name>A0A6J7VF85_9ZZZZ</name>
<protein>
    <submittedName>
        <fullName evidence="1">Unannotated protein</fullName>
    </submittedName>
</protein>
<accession>A0A6J7VF85</accession>